<dbReference type="AlphaFoldDB" id="A0A0D9Z066"/>
<evidence type="ECO:0000313" key="1">
    <source>
        <dbReference type="EnsemblPlants" id="OGLUM02G38570.1"/>
    </source>
</evidence>
<reference evidence="1" key="2">
    <citation type="submission" date="2018-05" db="EMBL/GenBank/DDBJ databases">
        <title>OgluRS3 (Oryza glumaepatula Reference Sequence Version 3).</title>
        <authorList>
            <person name="Zhang J."/>
            <person name="Kudrna D."/>
            <person name="Lee S."/>
            <person name="Talag J."/>
            <person name="Welchert J."/>
            <person name="Wing R.A."/>
        </authorList>
    </citation>
    <scope>NUCLEOTIDE SEQUENCE [LARGE SCALE GENOMIC DNA]</scope>
</reference>
<accession>A0A0D9Z066</accession>
<dbReference type="HOGENOM" id="CLU_2945463_0_0_1"/>
<sequence length="60" mass="7074">MKWTIATGLRKNQLQQGKNISTPEPFLQFRGTVTQSVTYVGWAKRWEEKNKICINKKHVR</sequence>
<reference evidence="1" key="1">
    <citation type="submission" date="2015-04" db="UniProtKB">
        <authorList>
            <consortium name="EnsemblPlants"/>
        </authorList>
    </citation>
    <scope>IDENTIFICATION</scope>
</reference>
<dbReference type="Proteomes" id="UP000026961">
    <property type="component" value="Chromosome 2"/>
</dbReference>
<organism evidence="1">
    <name type="scientific">Oryza glumipatula</name>
    <dbReference type="NCBI Taxonomy" id="40148"/>
    <lineage>
        <taxon>Eukaryota</taxon>
        <taxon>Viridiplantae</taxon>
        <taxon>Streptophyta</taxon>
        <taxon>Embryophyta</taxon>
        <taxon>Tracheophyta</taxon>
        <taxon>Spermatophyta</taxon>
        <taxon>Magnoliopsida</taxon>
        <taxon>Liliopsida</taxon>
        <taxon>Poales</taxon>
        <taxon>Poaceae</taxon>
        <taxon>BOP clade</taxon>
        <taxon>Oryzoideae</taxon>
        <taxon>Oryzeae</taxon>
        <taxon>Oryzinae</taxon>
        <taxon>Oryza</taxon>
    </lineage>
</organism>
<name>A0A0D9Z066_9ORYZ</name>
<dbReference type="Gramene" id="OGLUM02G38570.1">
    <property type="protein sequence ID" value="OGLUM02G38570.1"/>
    <property type="gene ID" value="OGLUM02G38570"/>
</dbReference>
<protein>
    <submittedName>
        <fullName evidence="1">Uncharacterized protein</fullName>
    </submittedName>
</protein>
<keyword evidence="2" id="KW-1185">Reference proteome</keyword>
<evidence type="ECO:0000313" key="2">
    <source>
        <dbReference type="Proteomes" id="UP000026961"/>
    </source>
</evidence>
<dbReference type="EnsemblPlants" id="OGLUM02G38570.1">
    <property type="protein sequence ID" value="OGLUM02G38570.1"/>
    <property type="gene ID" value="OGLUM02G38570"/>
</dbReference>
<proteinExistence type="predicted"/>